<keyword evidence="2" id="KW-1185">Reference proteome</keyword>
<comment type="caution">
    <text evidence="1">The sequence shown here is derived from an EMBL/GenBank/DDBJ whole genome shotgun (WGS) entry which is preliminary data.</text>
</comment>
<organism evidence="1 2">
    <name type="scientific">Gossypium arboreum</name>
    <name type="common">Tree cotton</name>
    <name type="synonym">Gossypium nanking</name>
    <dbReference type="NCBI Taxonomy" id="29729"/>
    <lineage>
        <taxon>Eukaryota</taxon>
        <taxon>Viridiplantae</taxon>
        <taxon>Streptophyta</taxon>
        <taxon>Embryophyta</taxon>
        <taxon>Tracheophyta</taxon>
        <taxon>Spermatophyta</taxon>
        <taxon>Magnoliopsida</taxon>
        <taxon>eudicotyledons</taxon>
        <taxon>Gunneridae</taxon>
        <taxon>Pentapetalae</taxon>
        <taxon>rosids</taxon>
        <taxon>malvids</taxon>
        <taxon>Malvales</taxon>
        <taxon>Malvaceae</taxon>
        <taxon>Malvoideae</taxon>
        <taxon>Gossypium</taxon>
    </lineage>
</organism>
<evidence type="ECO:0008006" key="3">
    <source>
        <dbReference type="Google" id="ProtNLM"/>
    </source>
</evidence>
<protein>
    <recommendedName>
        <fullName evidence="3">Reverse transcriptase</fullName>
    </recommendedName>
</protein>
<accession>A0ABR0NIK0</accession>
<gene>
    <name evidence="1" type="ORF">PVK06_036085</name>
</gene>
<name>A0ABR0NIK0_GOSAR</name>
<dbReference type="EMBL" id="JARKNE010000010">
    <property type="protein sequence ID" value="KAK5794835.1"/>
    <property type="molecule type" value="Genomic_DNA"/>
</dbReference>
<dbReference type="Proteomes" id="UP001358586">
    <property type="component" value="Chromosome 10"/>
</dbReference>
<evidence type="ECO:0000313" key="2">
    <source>
        <dbReference type="Proteomes" id="UP001358586"/>
    </source>
</evidence>
<proteinExistence type="predicted"/>
<reference evidence="1 2" key="1">
    <citation type="submission" date="2023-03" db="EMBL/GenBank/DDBJ databases">
        <title>WGS of Gossypium arboreum.</title>
        <authorList>
            <person name="Yu D."/>
        </authorList>
    </citation>
    <scope>NUCLEOTIDE SEQUENCE [LARGE SCALE GENOMIC DNA]</scope>
    <source>
        <tissue evidence="1">Leaf</tissue>
    </source>
</reference>
<sequence length="178" mass="20298">MGFRHLSSFNTTLLAKQGWGLLNNPKSLLARALKARYFKDGDFLNSSLGRLPSFTWQSIWAARGLLLKGLGWRIRSGQKASIWVDVWIPGDDNLRIQNMNNNQCLIKVADLVDASSKNWKSDLISFIFDEQIAKRILCIPFLCLSMKTLLYGGVSCQVNSRSEVVTDFFYKKVRINYI</sequence>
<evidence type="ECO:0000313" key="1">
    <source>
        <dbReference type="EMBL" id="KAK5794835.1"/>
    </source>
</evidence>